<dbReference type="InterPro" id="IPR000157">
    <property type="entry name" value="TIR_dom"/>
</dbReference>
<keyword evidence="3" id="KW-0520">NAD</keyword>
<evidence type="ECO:0000256" key="2">
    <source>
        <dbReference type="ARBA" id="ARBA00022801"/>
    </source>
</evidence>
<keyword evidence="7" id="KW-1185">Reference proteome</keyword>
<dbReference type="OrthoDB" id="1735438at2759"/>
<comment type="catalytic activity">
    <reaction evidence="4">
        <text>NAD(+) + H2O = ADP-D-ribose + nicotinamide + H(+)</text>
        <dbReference type="Rhea" id="RHEA:16301"/>
        <dbReference type="ChEBI" id="CHEBI:15377"/>
        <dbReference type="ChEBI" id="CHEBI:15378"/>
        <dbReference type="ChEBI" id="CHEBI:17154"/>
        <dbReference type="ChEBI" id="CHEBI:57540"/>
        <dbReference type="ChEBI" id="CHEBI:57967"/>
        <dbReference type="EC" id="3.2.2.6"/>
    </reaction>
    <physiologicalReaction direction="left-to-right" evidence="4">
        <dbReference type="Rhea" id="RHEA:16302"/>
    </physiologicalReaction>
</comment>
<gene>
    <name evidence="6" type="ORF">NE237_031150</name>
</gene>
<feature type="domain" description="TIR" evidence="5">
    <location>
        <begin position="8"/>
        <end position="147"/>
    </location>
</feature>
<evidence type="ECO:0000256" key="3">
    <source>
        <dbReference type="ARBA" id="ARBA00023027"/>
    </source>
</evidence>
<evidence type="ECO:0000259" key="5">
    <source>
        <dbReference type="PROSITE" id="PS50104"/>
    </source>
</evidence>
<protein>
    <recommendedName>
        <fullName evidence="1">ADP-ribosyl cyclase/cyclic ADP-ribose hydrolase</fullName>
        <ecNumber evidence="1">3.2.2.6</ecNumber>
    </recommendedName>
</protein>
<accession>A0A9Q0L0R5</accession>
<evidence type="ECO:0000256" key="4">
    <source>
        <dbReference type="ARBA" id="ARBA00047304"/>
    </source>
</evidence>
<dbReference type="Pfam" id="PF01582">
    <property type="entry name" value="TIR"/>
    <property type="match status" value="1"/>
</dbReference>
<evidence type="ECO:0000313" key="6">
    <source>
        <dbReference type="EMBL" id="KAJ4980313.1"/>
    </source>
</evidence>
<dbReference type="GO" id="GO:0061809">
    <property type="term" value="F:NAD+ nucleosidase activity, cyclic ADP-ribose generating"/>
    <property type="evidence" value="ECO:0007669"/>
    <property type="project" value="UniProtKB-EC"/>
</dbReference>
<dbReference type="FunFam" id="3.40.50.10140:FF:000007">
    <property type="entry name" value="Disease resistance protein (TIR-NBS-LRR class)"/>
    <property type="match status" value="1"/>
</dbReference>
<organism evidence="6 7">
    <name type="scientific">Protea cynaroides</name>
    <dbReference type="NCBI Taxonomy" id="273540"/>
    <lineage>
        <taxon>Eukaryota</taxon>
        <taxon>Viridiplantae</taxon>
        <taxon>Streptophyta</taxon>
        <taxon>Embryophyta</taxon>
        <taxon>Tracheophyta</taxon>
        <taxon>Spermatophyta</taxon>
        <taxon>Magnoliopsida</taxon>
        <taxon>Proteales</taxon>
        <taxon>Proteaceae</taxon>
        <taxon>Protea</taxon>
    </lineage>
</organism>
<comment type="caution">
    <text evidence="6">The sequence shown here is derived from an EMBL/GenBank/DDBJ whole genome shotgun (WGS) entry which is preliminary data.</text>
</comment>
<dbReference type="InterPro" id="IPR035897">
    <property type="entry name" value="Toll_tir_struct_dom_sf"/>
</dbReference>
<dbReference type="Gene3D" id="3.40.50.10140">
    <property type="entry name" value="Toll/interleukin-1 receptor homology (TIR) domain"/>
    <property type="match status" value="1"/>
</dbReference>
<dbReference type="EC" id="3.2.2.6" evidence="1"/>
<sequence>MAASDDCCNYQVFISYRWEDTGNTFTGFLHSELKRERIDVFIDIENLPRGEEMLPKLFQGIESSKISIPIISKGYTDSKWCLIELAKMVECYKSRGQKILPIFFDVELNDIKMKNKTFEASFEQQHKKDPKNDEQTIQGWKHALSVVGEIKGFELKEVNG</sequence>
<dbReference type="Proteomes" id="UP001141806">
    <property type="component" value="Unassembled WGS sequence"/>
</dbReference>
<proteinExistence type="predicted"/>
<dbReference type="GO" id="GO:0007165">
    <property type="term" value="P:signal transduction"/>
    <property type="evidence" value="ECO:0007669"/>
    <property type="project" value="InterPro"/>
</dbReference>
<dbReference type="SMART" id="SM00255">
    <property type="entry name" value="TIR"/>
    <property type="match status" value="1"/>
</dbReference>
<dbReference type="PANTHER" id="PTHR32009">
    <property type="entry name" value="TMV RESISTANCE PROTEIN N-LIKE"/>
    <property type="match status" value="1"/>
</dbReference>
<dbReference type="EMBL" id="JAMYWD010000001">
    <property type="protein sequence ID" value="KAJ4980313.1"/>
    <property type="molecule type" value="Genomic_DNA"/>
</dbReference>
<dbReference type="PANTHER" id="PTHR32009:SF39">
    <property type="entry name" value="TIR DOMAIN-CONTAINING PROTEIN"/>
    <property type="match status" value="1"/>
</dbReference>
<evidence type="ECO:0000256" key="1">
    <source>
        <dbReference type="ARBA" id="ARBA00011982"/>
    </source>
</evidence>
<keyword evidence="2" id="KW-0378">Hydrolase</keyword>
<reference evidence="6" key="1">
    <citation type="journal article" date="2023" name="Plant J.">
        <title>The genome of the king protea, Protea cynaroides.</title>
        <authorList>
            <person name="Chang J."/>
            <person name="Duong T.A."/>
            <person name="Schoeman C."/>
            <person name="Ma X."/>
            <person name="Roodt D."/>
            <person name="Barker N."/>
            <person name="Li Z."/>
            <person name="Van de Peer Y."/>
            <person name="Mizrachi E."/>
        </authorList>
    </citation>
    <scope>NUCLEOTIDE SEQUENCE</scope>
    <source>
        <tissue evidence="6">Young leaves</tissue>
    </source>
</reference>
<dbReference type="SUPFAM" id="SSF52200">
    <property type="entry name" value="Toll/Interleukin receptor TIR domain"/>
    <property type="match status" value="1"/>
</dbReference>
<name>A0A9Q0L0R5_9MAGN</name>
<dbReference type="PROSITE" id="PS50104">
    <property type="entry name" value="TIR"/>
    <property type="match status" value="1"/>
</dbReference>
<dbReference type="AlphaFoldDB" id="A0A9Q0L0R5"/>
<evidence type="ECO:0000313" key="7">
    <source>
        <dbReference type="Proteomes" id="UP001141806"/>
    </source>
</evidence>